<evidence type="ECO:0000256" key="1">
    <source>
        <dbReference type="ARBA" id="ARBA00004761"/>
    </source>
</evidence>
<accession>A0A7C9PJ47</accession>
<dbReference type="GO" id="GO:0005524">
    <property type="term" value="F:ATP binding"/>
    <property type="evidence" value="ECO:0007669"/>
    <property type="project" value="UniProtKB-KW"/>
</dbReference>
<evidence type="ECO:0000256" key="9">
    <source>
        <dbReference type="RuleBase" id="RU363066"/>
    </source>
</evidence>
<keyword evidence="6 9" id="KW-0418">Kinase</keyword>
<evidence type="ECO:0000256" key="2">
    <source>
        <dbReference type="ARBA" id="ARBA00008420"/>
    </source>
</evidence>
<sequence>MGVSGCGKSSLAAAVAAARGAPLIEADAHHSPANLDKMRQGIALTDADRAGWLDSLAQALLQARSQGVVMTCSALKRAYRDRLRAAAPGLRFAFLQISREEAGRRVASRAGHFFAGAGLVDNQFATLEPPVGEPGVLTLDAALPLDTLCQQVLAWLNAGDPA</sequence>
<dbReference type="EMBL" id="JAAGOH010000032">
    <property type="protein sequence ID" value="NDY93295.1"/>
    <property type="molecule type" value="Genomic_DNA"/>
</dbReference>
<name>A0A7C9PJ47_9BURK</name>
<protein>
    <recommendedName>
        <fullName evidence="3 9">Gluconokinase</fullName>
        <ecNumber evidence="3 9">2.7.1.12</ecNumber>
    </recommendedName>
</protein>
<organism evidence="10 11">
    <name type="scientific">Ideonella livida</name>
    <dbReference type="NCBI Taxonomy" id="2707176"/>
    <lineage>
        <taxon>Bacteria</taxon>
        <taxon>Pseudomonadati</taxon>
        <taxon>Pseudomonadota</taxon>
        <taxon>Betaproteobacteria</taxon>
        <taxon>Burkholderiales</taxon>
        <taxon>Sphaerotilaceae</taxon>
        <taxon>Ideonella</taxon>
    </lineage>
</organism>
<evidence type="ECO:0000256" key="4">
    <source>
        <dbReference type="ARBA" id="ARBA00022679"/>
    </source>
</evidence>
<keyword evidence="7 9" id="KW-0067">ATP-binding</keyword>
<dbReference type="NCBIfam" id="TIGR01313">
    <property type="entry name" value="therm_gnt_kin"/>
    <property type="match status" value="1"/>
</dbReference>
<keyword evidence="4 9" id="KW-0808">Transferase</keyword>
<evidence type="ECO:0000313" key="10">
    <source>
        <dbReference type="EMBL" id="NDY93295.1"/>
    </source>
</evidence>
<comment type="similarity">
    <text evidence="2 9">Belongs to the gluconokinase GntK/GntV family.</text>
</comment>
<gene>
    <name evidence="10" type="ORF">G3A44_19050</name>
</gene>
<evidence type="ECO:0000256" key="5">
    <source>
        <dbReference type="ARBA" id="ARBA00022741"/>
    </source>
</evidence>
<evidence type="ECO:0000256" key="3">
    <source>
        <dbReference type="ARBA" id="ARBA00012054"/>
    </source>
</evidence>
<dbReference type="Gene3D" id="3.40.50.300">
    <property type="entry name" value="P-loop containing nucleotide triphosphate hydrolases"/>
    <property type="match status" value="1"/>
</dbReference>
<evidence type="ECO:0000256" key="7">
    <source>
        <dbReference type="ARBA" id="ARBA00022840"/>
    </source>
</evidence>
<dbReference type="EC" id="2.7.1.12" evidence="3 9"/>
<dbReference type="GO" id="GO:0005975">
    <property type="term" value="P:carbohydrate metabolic process"/>
    <property type="evidence" value="ECO:0007669"/>
    <property type="project" value="InterPro"/>
</dbReference>
<dbReference type="CDD" id="cd02021">
    <property type="entry name" value="GntK"/>
    <property type="match status" value="1"/>
</dbReference>
<dbReference type="Proteomes" id="UP000484255">
    <property type="component" value="Unassembled WGS sequence"/>
</dbReference>
<keyword evidence="11" id="KW-1185">Reference proteome</keyword>
<dbReference type="Pfam" id="PF13671">
    <property type="entry name" value="AAA_33"/>
    <property type="match status" value="1"/>
</dbReference>
<dbReference type="GO" id="GO:0005737">
    <property type="term" value="C:cytoplasm"/>
    <property type="evidence" value="ECO:0007669"/>
    <property type="project" value="TreeGrafter"/>
</dbReference>
<dbReference type="AlphaFoldDB" id="A0A7C9PJ47"/>
<reference evidence="10 11" key="1">
    <citation type="submission" date="2020-02" db="EMBL/GenBank/DDBJ databases">
        <title>Ideonella bacterium strain TBM-1.</title>
        <authorList>
            <person name="Chen W.-M."/>
        </authorList>
    </citation>
    <scope>NUCLEOTIDE SEQUENCE [LARGE SCALE GENOMIC DNA]</scope>
    <source>
        <strain evidence="10 11">TBM-1</strain>
    </source>
</reference>
<keyword evidence="5 9" id="KW-0547">Nucleotide-binding</keyword>
<dbReference type="SUPFAM" id="SSF52540">
    <property type="entry name" value="P-loop containing nucleoside triphosphate hydrolases"/>
    <property type="match status" value="1"/>
</dbReference>
<dbReference type="InterPro" id="IPR006001">
    <property type="entry name" value="Therm_gnt_kin"/>
</dbReference>
<dbReference type="PANTHER" id="PTHR43442">
    <property type="entry name" value="GLUCONOKINASE-RELATED"/>
    <property type="match status" value="1"/>
</dbReference>
<comment type="pathway">
    <text evidence="1">Carbohydrate acid metabolism.</text>
</comment>
<dbReference type="PANTHER" id="PTHR43442:SF3">
    <property type="entry name" value="GLUCONOKINASE-RELATED"/>
    <property type="match status" value="1"/>
</dbReference>
<evidence type="ECO:0000313" key="11">
    <source>
        <dbReference type="Proteomes" id="UP000484255"/>
    </source>
</evidence>
<dbReference type="InterPro" id="IPR027417">
    <property type="entry name" value="P-loop_NTPase"/>
</dbReference>
<comment type="catalytic activity">
    <reaction evidence="8 9">
        <text>D-gluconate + ATP = 6-phospho-D-gluconate + ADP + H(+)</text>
        <dbReference type="Rhea" id="RHEA:19433"/>
        <dbReference type="ChEBI" id="CHEBI:15378"/>
        <dbReference type="ChEBI" id="CHEBI:18391"/>
        <dbReference type="ChEBI" id="CHEBI:30616"/>
        <dbReference type="ChEBI" id="CHEBI:58759"/>
        <dbReference type="ChEBI" id="CHEBI:456216"/>
        <dbReference type="EC" id="2.7.1.12"/>
    </reaction>
</comment>
<evidence type="ECO:0000256" key="8">
    <source>
        <dbReference type="ARBA" id="ARBA00048090"/>
    </source>
</evidence>
<comment type="caution">
    <text evidence="10">The sequence shown here is derived from an EMBL/GenBank/DDBJ whole genome shotgun (WGS) entry which is preliminary data.</text>
</comment>
<evidence type="ECO:0000256" key="6">
    <source>
        <dbReference type="ARBA" id="ARBA00022777"/>
    </source>
</evidence>
<dbReference type="GO" id="GO:0046316">
    <property type="term" value="F:gluconokinase activity"/>
    <property type="evidence" value="ECO:0007669"/>
    <property type="project" value="UniProtKB-EC"/>
</dbReference>
<proteinExistence type="inferred from homology"/>